<dbReference type="CDD" id="cd13585">
    <property type="entry name" value="PBP2_TMBP_like"/>
    <property type="match status" value="1"/>
</dbReference>
<dbReference type="PANTHER" id="PTHR43649:SF12">
    <property type="entry name" value="DIACETYLCHITOBIOSE BINDING PROTEIN DASA"/>
    <property type="match status" value="1"/>
</dbReference>
<dbReference type="InterPro" id="IPR006059">
    <property type="entry name" value="SBP"/>
</dbReference>
<keyword evidence="2" id="KW-1185">Reference proteome</keyword>
<dbReference type="InterPro" id="IPR050490">
    <property type="entry name" value="Bact_solute-bd_prot1"/>
</dbReference>
<gene>
    <name evidence="1" type="ORF">X927_08125</name>
</gene>
<dbReference type="SUPFAM" id="SSF53850">
    <property type="entry name" value="Periplasmic binding protein-like II"/>
    <property type="match status" value="1"/>
</dbReference>
<comment type="caution">
    <text evidence="1">The sequence shown here is derived from an EMBL/GenBank/DDBJ whole genome shotgun (WGS) entry which is preliminary data.</text>
</comment>
<sequence>MRKGRVLVILFVSLLVFANMFSEVNLVSEVGIHTEAWKTVMDDFQKETGIKANIQQFPYANYFDQLMLTFTSGRVDFDVPYVSMLWYPALATAGYIYPINKIEGYEELNLEDISGIENAWQNGNLYFIPYMNELGGVVYRTDLFNDPKEKTAFREKYGYELTPPQTLEQYKDIAEFFYRPPELYGVTLMGQRSIFLATHFLQRLWARGGSLLNDEMKPVFNSKEGIEALEEVGEMFEYANPAAKTYVFQDALTEFTQGRSAMAELWTTAMLYTEDPETSKVVGKSSFIGFPRPEELKDEKLPMLYISWGFTVSSASKNKEEALEWIKFVTETQNEVKAAPYGNIPARFSSINDPAMREKFPWLDGFSKAMENSIPTPMVPLIPEGNSIVNDYIAPAVSEYLSGSKTAEEALNEAADSVSQLLKDHGYYY</sequence>
<dbReference type="Gene3D" id="3.40.190.10">
    <property type="entry name" value="Periplasmic binding protein-like II"/>
    <property type="match status" value="2"/>
</dbReference>
<dbReference type="EMBL" id="AZRN01000033">
    <property type="protein sequence ID" value="PNR98680.1"/>
    <property type="molecule type" value="Genomic_DNA"/>
</dbReference>
<organism evidence="1 2">
    <name type="scientific">Petrotoga mexicana DSM 14811</name>
    <dbReference type="NCBI Taxonomy" id="1122954"/>
    <lineage>
        <taxon>Bacteria</taxon>
        <taxon>Thermotogati</taxon>
        <taxon>Thermotogota</taxon>
        <taxon>Thermotogae</taxon>
        <taxon>Petrotogales</taxon>
        <taxon>Petrotogaceae</taxon>
        <taxon>Petrotoga</taxon>
    </lineage>
</organism>
<proteinExistence type="predicted"/>
<dbReference type="RefSeq" id="WP_211287845.1">
    <property type="nucleotide sequence ID" value="NZ_AZRN01000033.1"/>
</dbReference>
<name>A0A2K1P7A7_9BACT</name>
<dbReference type="PANTHER" id="PTHR43649">
    <property type="entry name" value="ARABINOSE-BINDING PROTEIN-RELATED"/>
    <property type="match status" value="1"/>
</dbReference>
<evidence type="ECO:0000313" key="1">
    <source>
        <dbReference type="EMBL" id="PNR98680.1"/>
    </source>
</evidence>
<evidence type="ECO:0000313" key="2">
    <source>
        <dbReference type="Proteomes" id="UP000236604"/>
    </source>
</evidence>
<accession>A0A2K1P7A7</accession>
<dbReference type="AlphaFoldDB" id="A0A2K1P7A7"/>
<dbReference type="Proteomes" id="UP000236604">
    <property type="component" value="Unassembled WGS sequence"/>
</dbReference>
<dbReference type="Pfam" id="PF01547">
    <property type="entry name" value="SBP_bac_1"/>
    <property type="match status" value="1"/>
</dbReference>
<protein>
    <submittedName>
        <fullName evidence="1">ABC transporter substrate-binding protein</fullName>
    </submittedName>
</protein>
<reference evidence="1 2" key="1">
    <citation type="submission" date="2013-12" db="EMBL/GenBank/DDBJ databases">
        <title>Comparative genomics of Petrotoga isolates.</title>
        <authorList>
            <person name="Nesbo C.L."/>
            <person name="Charchuk R."/>
            <person name="Chow K."/>
        </authorList>
    </citation>
    <scope>NUCLEOTIDE SEQUENCE [LARGE SCALE GENOMIC DNA]</scope>
    <source>
        <strain evidence="1 2">DSM 14811</strain>
    </source>
</reference>